<dbReference type="OrthoDB" id="9799827at2"/>
<dbReference type="CDD" id="cd00006">
    <property type="entry name" value="PTS_IIA_man"/>
    <property type="match status" value="1"/>
</dbReference>
<keyword evidence="4" id="KW-0762">Sugar transport</keyword>
<dbReference type="PANTHER" id="PTHR33799">
    <property type="entry name" value="PTS PERMEASE-RELATED-RELATED"/>
    <property type="match status" value="1"/>
</dbReference>
<protein>
    <submittedName>
        <fullName evidence="9">Putative PTS system fructose IIA component</fullName>
    </submittedName>
</protein>
<dbReference type="InterPro" id="IPR004701">
    <property type="entry name" value="PTS_EIIA_man-typ"/>
</dbReference>
<keyword evidence="10" id="KW-1185">Reference proteome</keyword>
<keyword evidence="2" id="KW-0813">Transport</keyword>
<dbReference type="PANTHER" id="PTHR33799:SF1">
    <property type="entry name" value="PTS SYSTEM MANNOSE-SPECIFIC EIIAB COMPONENT-RELATED"/>
    <property type="match status" value="1"/>
</dbReference>
<keyword evidence="6" id="KW-0598">Phosphotransferase system</keyword>
<dbReference type="Gene3D" id="3.40.50.510">
    <property type="entry name" value="Phosphotransferase system, mannose-type IIA component"/>
    <property type="match status" value="1"/>
</dbReference>
<keyword evidence="7" id="KW-0418">Kinase</keyword>
<dbReference type="EMBL" id="LT669839">
    <property type="protein sequence ID" value="SHD76925.1"/>
    <property type="molecule type" value="Genomic_DNA"/>
</dbReference>
<gene>
    <name evidence="9" type="ORF">CUESP1_1561</name>
</gene>
<dbReference type="RefSeq" id="WP_005586126.1">
    <property type="nucleotide sequence ID" value="NZ_LT669839.1"/>
</dbReference>
<dbReference type="Pfam" id="PF03610">
    <property type="entry name" value="EIIA-man"/>
    <property type="match status" value="1"/>
</dbReference>
<evidence type="ECO:0000256" key="2">
    <source>
        <dbReference type="ARBA" id="ARBA00022448"/>
    </source>
</evidence>
<comment type="subcellular location">
    <subcellularLocation>
        <location evidence="1">Cytoplasm</location>
    </subcellularLocation>
</comment>
<proteinExistence type="predicted"/>
<evidence type="ECO:0000256" key="5">
    <source>
        <dbReference type="ARBA" id="ARBA00022679"/>
    </source>
</evidence>
<dbReference type="InterPro" id="IPR051471">
    <property type="entry name" value="Bacterial_PTS_sugar_comp"/>
</dbReference>
<evidence type="ECO:0000313" key="9">
    <source>
        <dbReference type="EMBL" id="SHD76925.1"/>
    </source>
</evidence>
<keyword evidence="5" id="KW-0808">Transferase</keyword>
<evidence type="ECO:0000259" key="8">
    <source>
        <dbReference type="PROSITE" id="PS51096"/>
    </source>
</evidence>
<dbReference type="GO" id="GO:0005737">
    <property type="term" value="C:cytoplasm"/>
    <property type="evidence" value="ECO:0007669"/>
    <property type="project" value="UniProtKB-SubCell"/>
</dbReference>
<name>M1ZC10_9FIRM</name>
<reference evidence="9 10" key="1">
    <citation type="submission" date="2016-11" db="EMBL/GenBank/DDBJ databases">
        <authorList>
            <person name="Manzoor S."/>
        </authorList>
    </citation>
    <scope>NUCLEOTIDE SEQUENCE [LARGE SCALE GENOMIC DNA]</scope>
    <source>
        <strain evidence="9">Clostridium ultunense strain Esp</strain>
    </source>
</reference>
<evidence type="ECO:0000313" key="10">
    <source>
        <dbReference type="Proteomes" id="UP000245423"/>
    </source>
</evidence>
<evidence type="ECO:0000256" key="4">
    <source>
        <dbReference type="ARBA" id="ARBA00022597"/>
    </source>
</evidence>
<dbReference type="Proteomes" id="UP000245423">
    <property type="component" value="Chromosome 1"/>
</dbReference>
<dbReference type="AlphaFoldDB" id="M1ZC10"/>
<dbReference type="HOGENOM" id="CLU_123235_1_0_9"/>
<dbReference type="PROSITE" id="PS51096">
    <property type="entry name" value="PTS_EIIA_TYPE_4"/>
    <property type="match status" value="1"/>
</dbReference>
<dbReference type="SUPFAM" id="SSF53062">
    <property type="entry name" value="PTS system fructose IIA component-like"/>
    <property type="match status" value="1"/>
</dbReference>
<dbReference type="InterPro" id="IPR033887">
    <property type="entry name" value="PTS_IIA_man"/>
</dbReference>
<dbReference type="GO" id="GO:0016020">
    <property type="term" value="C:membrane"/>
    <property type="evidence" value="ECO:0007669"/>
    <property type="project" value="InterPro"/>
</dbReference>
<dbReference type="GO" id="GO:0016301">
    <property type="term" value="F:kinase activity"/>
    <property type="evidence" value="ECO:0007669"/>
    <property type="project" value="UniProtKB-KW"/>
</dbReference>
<dbReference type="NCBIfam" id="NF040761">
    <property type="entry name" value="AgaF"/>
    <property type="match status" value="1"/>
</dbReference>
<accession>M1ZC10</accession>
<dbReference type="InterPro" id="IPR036662">
    <property type="entry name" value="PTS_EIIA_man-typ_sf"/>
</dbReference>
<keyword evidence="3" id="KW-0963">Cytoplasm</keyword>
<organism evidence="9 10">
    <name type="scientific">[Clostridium] ultunense Esp</name>
    <dbReference type="NCBI Taxonomy" id="1288971"/>
    <lineage>
        <taxon>Bacteria</taxon>
        <taxon>Bacillati</taxon>
        <taxon>Bacillota</taxon>
        <taxon>Tissierellia</taxon>
        <taxon>Tissierellales</taxon>
        <taxon>Tepidimicrobiaceae</taxon>
        <taxon>Schnuerera</taxon>
    </lineage>
</organism>
<evidence type="ECO:0000256" key="3">
    <source>
        <dbReference type="ARBA" id="ARBA00022490"/>
    </source>
</evidence>
<sequence>MYGIVLVGHGKFPEGLLSSVDMIMGEQEYFEAINFNINDSSEDLMENIKAKIKSMEKLDGIIFLTDLIGGTPFNTCVLLSQDIENTRVLAGTNLPLLFEILTNRKLNNLDEIINMSISTGKDSMVPYIKKSNNKKSNNIGNISKNNGI</sequence>
<dbReference type="GO" id="GO:0009401">
    <property type="term" value="P:phosphoenolpyruvate-dependent sugar phosphotransferase system"/>
    <property type="evidence" value="ECO:0007669"/>
    <property type="project" value="UniProtKB-KW"/>
</dbReference>
<evidence type="ECO:0000256" key="1">
    <source>
        <dbReference type="ARBA" id="ARBA00004496"/>
    </source>
</evidence>
<feature type="domain" description="PTS EIIA type-4" evidence="8">
    <location>
        <begin position="1"/>
        <end position="124"/>
    </location>
</feature>
<evidence type="ECO:0000256" key="6">
    <source>
        <dbReference type="ARBA" id="ARBA00022683"/>
    </source>
</evidence>
<evidence type="ECO:0000256" key="7">
    <source>
        <dbReference type="ARBA" id="ARBA00022777"/>
    </source>
</evidence>